<keyword evidence="2" id="KW-0813">Transport</keyword>
<accession>A0A844BSN9</accession>
<feature type="domain" description="ABC transporter" evidence="5">
    <location>
        <begin position="13"/>
        <end position="237"/>
    </location>
</feature>
<comment type="caution">
    <text evidence="6">The sequence shown here is derived from an EMBL/GenBank/DDBJ whole genome shotgun (WGS) entry which is preliminary data.</text>
</comment>
<dbReference type="GO" id="GO:0005524">
    <property type="term" value="F:ATP binding"/>
    <property type="evidence" value="ECO:0007669"/>
    <property type="project" value="UniProtKB-KW"/>
</dbReference>
<dbReference type="InterPro" id="IPR003439">
    <property type="entry name" value="ABC_transporter-like_ATP-bd"/>
</dbReference>
<reference evidence="6 7" key="1">
    <citation type="submission" date="2019-11" db="EMBL/GenBank/DDBJ databases">
        <title>Characterisation of Fundicoccus ignavus gen. nov. sp. nov., a novel genus of the family Aerococcaceae isolated from bulk tank milk.</title>
        <authorList>
            <person name="Siebert A."/>
            <person name="Huptas C."/>
            <person name="Wenning M."/>
            <person name="Scherer S."/>
            <person name="Doll E.V."/>
        </authorList>
    </citation>
    <scope>NUCLEOTIDE SEQUENCE [LARGE SCALE GENOMIC DNA]</scope>
    <source>
        <strain evidence="6 7">DSM 109653</strain>
    </source>
</reference>
<keyword evidence="4 6" id="KW-0067">ATP-binding</keyword>
<comment type="similarity">
    <text evidence="1">Belongs to the ABC transporter superfamily.</text>
</comment>
<evidence type="ECO:0000256" key="1">
    <source>
        <dbReference type="ARBA" id="ARBA00005417"/>
    </source>
</evidence>
<proteinExistence type="inferred from homology"/>
<protein>
    <submittedName>
        <fullName evidence="6">ATP-binding cassette domain-containing protein</fullName>
    </submittedName>
</protein>
<dbReference type="Pfam" id="PF00005">
    <property type="entry name" value="ABC_tran"/>
    <property type="match status" value="1"/>
</dbReference>
<dbReference type="PROSITE" id="PS50893">
    <property type="entry name" value="ABC_TRANSPORTER_2"/>
    <property type="match status" value="1"/>
</dbReference>
<dbReference type="PANTHER" id="PTHR43335">
    <property type="entry name" value="ABC TRANSPORTER, ATP-BINDING PROTEIN"/>
    <property type="match status" value="1"/>
</dbReference>
<evidence type="ECO:0000256" key="4">
    <source>
        <dbReference type="ARBA" id="ARBA00022840"/>
    </source>
</evidence>
<organism evidence="6 7">
    <name type="scientific">Fundicoccus ignavus</name>
    <dbReference type="NCBI Taxonomy" id="2664442"/>
    <lineage>
        <taxon>Bacteria</taxon>
        <taxon>Bacillati</taxon>
        <taxon>Bacillota</taxon>
        <taxon>Bacilli</taxon>
        <taxon>Lactobacillales</taxon>
        <taxon>Aerococcaceae</taxon>
        <taxon>Fundicoccus</taxon>
    </lineage>
</organism>
<evidence type="ECO:0000256" key="2">
    <source>
        <dbReference type="ARBA" id="ARBA00022448"/>
    </source>
</evidence>
<dbReference type="GO" id="GO:0016887">
    <property type="term" value="F:ATP hydrolysis activity"/>
    <property type="evidence" value="ECO:0007669"/>
    <property type="project" value="InterPro"/>
</dbReference>
<dbReference type="CDD" id="cd03230">
    <property type="entry name" value="ABC_DR_subfamily_A"/>
    <property type="match status" value="1"/>
</dbReference>
<evidence type="ECO:0000259" key="5">
    <source>
        <dbReference type="PROSITE" id="PS50893"/>
    </source>
</evidence>
<dbReference type="SUPFAM" id="SSF52540">
    <property type="entry name" value="P-loop containing nucleoside triphosphate hydrolases"/>
    <property type="match status" value="1"/>
</dbReference>
<evidence type="ECO:0000313" key="6">
    <source>
        <dbReference type="EMBL" id="MRI80509.1"/>
    </source>
</evidence>
<dbReference type="Gene3D" id="3.40.50.300">
    <property type="entry name" value="P-loop containing nucleotide triphosphate hydrolases"/>
    <property type="match status" value="1"/>
</dbReference>
<dbReference type="InterPro" id="IPR003593">
    <property type="entry name" value="AAA+_ATPase"/>
</dbReference>
<sequence length="295" mass="33203">MHKFMLERVDYMISVSELSKRYKQKHVLKQISFDIPQGGLYGLVGPNGVGKTTLLSMLVNLIQADSGSISVANHETSDAQYLKNIGFMQDNTVLYPHLTGYDHLAYVAYAHGIEETEIERVAQRVGNAPYLRQKVGSYSLGMKQHLLFACAILHRPAVLLLDEPFNGLDPTSLIRIRELVMQLNSEGTTVLVSSHNLVEVDRMTNHILFLKDGHVLKYDLASYKQKSYVLTLQDTAHCQFLPNVSVLATNKVLIEADHLTQSLVRLQENQVQVLDIETSVSGSEELYRQIYLSET</sequence>
<dbReference type="InterPro" id="IPR027417">
    <property type="entry name" value="P-loop_NTPase"/>
</dbReference>
<evidence type="ECO:0000256" key="3">
    <source>
        <dbReference type="ARBA" id="ARBA00022741"/>
    </source>
</evidence>
<keyword evidence="3" id="KW-0547">Nucleotide-binding</keyword>
<dbReference type="AlphaFoldDB" id="A0A844BSN9"/>
<dbReference type="SMART" id="SM00382">
    <property type="entry name" value="AAA"/>
    <property type="match status" value="1"/>
</dbReference>
<dbReference type="EMBL" id="WJQR01000001">
    <property type="protein sequence ID" value="MRI80509.1"/>
    <property type="molecule type" value="Genomic_DNA"/>
</dbReference>
<evidence type="ECO:0000313" key="7">
    <source>
        <dbReference type="Proteomes" id="UP000469870"/>
    </source>
</evidence>
<gene>
    <name evidence="6" type="ORF">GIY11_00485</name>
</gene>
<name>A0A844BSN9_9LACT</name>
<dbReference type="Proteomes" id="UP000469870">
    <property type="component" value="Unassembled WGS sequence"/>
</dbReference>